<gene>
    <name evidence="1" type="ORF">HAX54_036756</name>
</gene>
<evidence type="ECO:0000313" key="2">
    <source>
        <dbReference type="Proteomes" id="UP000823775"/>
    </source>
</evidence>
<name>A0ABS8VI63_DATST</name>
<dbReference type="EMBL" id="JACEIK010004895">
    <property type="protein sequence ID" value="MCD9646698.1"/>
    <property type="molecule type" value="Genomic_DNA"/>
</dbReference>
<protein>
    <submittedName>
        <fullName evidence="1">Uncharacterized protein</fullName>
    </submittedName>
</protein>
<sequence length="63" mass="7233">NRTNRHSKCTVLSYYGLWDRLPAPGPKGLKSMKRTYGWFKYGCYAEENPSYVPVGSITKSPKF</sequence>
<dbReference type="Proteomes" id="UP000823775">
    <property type="component" value="Unassembled WGS sequence"/>
</dbReference>
<feature type="non-terminal residue" evidence="1">
    <location>
        <position position="1"/>
    </location>
</feature>
<proteinExistence type="predicted"/>
<keyword evidence="2" id="KW-1185">Reference proteome</keyword>
<accession>A0ABS8VI63</accession>
<organism evidence="1 2">
    <name type="scientific">Datura stramonium</name>
    <name type="common">Jimsonweed</name>
    <name type="synonym">Common thornapple</name>
    <dbReference type="NCBI Taxonomy" id="4076"/>
    <lineage>
        <taxon>Eukaryota</taxon>
        <taxon>Viridiplantae</taxon>
        <taxon>Streptophyta</taxon>
        <taxon>Embryophyta</taxon>
        <taxon>Tracheophyta</taxon>
        <taxon>Spermatophyta</taxon>
        <taxon>Magnoliopsida</taxon>
        <taxon>eudicotyledons</taxon>
        <taxon>Gunneridae</taxon>
        <taxon>Pentapetalae</taxon>
        <taxon>asterids</taxon>
        <taxon>lamiids</taxon>
        <taxon>Solanales</taxon>
        <taxon>Solanaceae</taxon>
        <taxon>Solanoideae</taxon>
        <taxon>Datureae</taxon>
        <taxon>Datura</taxon>
    </lineage>
</organism>
<evidence type="ECO:0000313" key="1">
    <source>
        <dbReference type="EMBL" id="MCD9646698.1"/>
    </source>
</evidence>
<comment type="caution">
    <text evidence="1">The sequence shown here is derived from an EMBL/GenBank/DDBJ whole genome shotgun (WGS) entry which is preliminary data.</text>
</comment>
<reference evidence="1 2" key="1">
    <citation type="journal article" date="2021" name="BMC Genomics">
        <title>Datura genome reveals duplications of psychoactive alkaloid biosynthetic genes and high mutation rate following tissue culture.</title>
        <authorList>
            <person name="Rajewski A."/>
            <person name="Carter-House D."/>
            <person name="Stajich J."/>
            <person name="Litt A."/>
        </authorList>
    </citation>
    <scope>NUCLEOTIDE SEQUENCE [LARGE SCALE GENOMIC DNA]</scope>
    <source>
        <strain evidence="1">AR-01</strain>
    </source>
</reference>